<dbReference type="InterPro" id="IPR000515">
    <property type="entry name" value="MetI-like"/>
</dbReference>
<keyword evidence="5 7" id="KW-1133">Transmembrane helix</keyword>
<feature type="transmembrane region" description="Helical" evidence="7">
    <location>
        <begin position="91"/>
        <end position="111"/>
    </location>
</feature>
<protein>
    <submittedName>
        <fullName evidence="9">ABC transporter permease</fullName>
    </submittedName>
</protein>
<dbReference type="InterPro" id="IPR005769">
    <property type="entry name" value="PhnE/PtxC"/>
</dbReference>
<dbReference type="CDD" id="cd06261">
    <property type="entry name" value="TM_PBP2"/>
    <property type="match status" value="1"/>
</dbReference>
<dbReference type="GO" id="GO:0015416">
    <property type="term" value="F:ABC-type phosphonate transporter activity"/>
    <property type="evidence" value="ECO:0007669"/>
    <property type="project" value="InterPro"/>
</dbReference>
<accession>A0A9W6CTZ1</accession>
<dbReference type="SUPFAM" id="SSF161098">
    <property type="entry name" value="MetI-like"/>
    <property type="match status" value="1"/>
</dbReference>
<evidence type="ECO:0000259" key="8">
    <source>
        <dbReference type="PROSITE" id="PS50928"/>
    </source>
</evidence>
<comment type="caution">
    <text evidence="9">The sequence shown here is derived from an EMBL/GenBank/DDBJ whole genome shotgun (WGS) entry which is preliminary data.</text>
</comment>
<dbReference type="NCBIfam" id="TIGR01097">
    <property type="entry name" value="PhnE"/>
    <property type="match status" value="1"/>
</dbReference>
<evidence type="ECO:0000256" key="1">
    <source>
        <dbReference type="ARBA" id="ARBA00004651"/>
    </source>
</evidence>
<dbReference type="AlphaFoldDB" id="A0A9W6CTZ1"/>
<dbReference type="PROSITE" id="PS50928">
    <property type="entry name" value="ABC_TM1"/>
    <property type="match status" value="1"/>
</dbReference>
<dbReference type="RefSeq" id="WP_281882319.1">
    <property type="nucleotide sequence ID" value="NZ_BSDP01000001.1"/>
</dbReference>
<reference evidence="9" key="1">
    <citation type="submission" date="2022-12" db="EMBL/GenBank/DDBJ databases">
        <title>Reference genome sequencing for broad-spectrum identification of bacterial and archaeal isolates by mass spectrometry.</title>
        <authorList>
            <person name="Sekiguchi Y."/>
            <person name="Tourlousse D.M."/>
        </authorList>
    </citation>
    <scope>NUCLEOTIDE SEQUENCE</scope>
    <source>
        <strain evidence="9">14</strain>
    </source>
</reference>
<comment type="similarity">
    <text evidence="7">Belongs to the binding-protein-dependent transport system permease family.</text>
</comment>
<feature type="transmembrane region" description="Helical" evidence="7">
    <location>
        <begin position="218"/>
        <end position="238"/>
    </location>
</feature>
<dbReference type="PANTHER" id="PTHR30043">
    <property type="entry name" value="PHOSPHONATES TRANSPORT SYSTEM PERMEASE PROTEIN"/>
    <property type="match status" value="1"/>
</dbReference>
<keyword evidence="6 7" id="KW-0472">Membrane</keyword>
<keyword evidence="4 7" id="KW-0812">Transmembrane</keyword>
<name>A0A9W6CTZ1_9MICO</name>
<dbReference type="InterPro" id="IPR035906">
    <property type="entry name" value="MetI-like_sf"/>
</dbReference>
<feature type="transmembrane region" description="Helical" evidence="7">
    <location>
        <begin position="136"/>
        <end position="160"/>
    </location>
</feature>
<proteinExistence type="inferred from homology"/>
<feature type="domain" description="ABC transmembrane type-1" evidence="8">
    <location>
        <begin position="85"/>
        <end position="268"/>
    </location>
</feature>
<comment type="subcellular location">
    <subcellularLocation>
        <location evidence="1 7">Cell membrane</location>
        <topology evidence="1 7">Multi-pass membrane protein</topology>
    </subcellularLocation>
</comment>
<dbReference type="Proteomes" id="UP001144396">
    <property type="component" value="Unassembled WGS sequence"/>
</dbReference>
<dbReference type="GO" id="GO:0005886">
    <property type="term" value="C:plasma membrane"/>
    <property type="evidence" value="ECO:0007669"/>
    <property type="project" value="UniProtKB-SubCell"/>
</dbReference>
<feature type="transmembrane region" description="Helical" evidence="7">
    <location>
        <begin position="20"/>
        <end position="40"/>
    </location>
</feature>
<dbReference type="EMBL" id="BSDP01000001">
    <property type="protein sequence ID" value="GLI26322.1"/>
    <property type="molecule type" value="Genomic_DNA"/>
</dbReference>
<evidence type="ECO:0000256" key="3">
    <source>
        <dbReference type="ARBA" id="ARBA00022475"/>
    </source>
</evidence>
<evidence type="ECO:0000256" key="4">
    <source>
        <dbReference type="ARBA" id="ARBA00022692"/>
    </source>
</evidence>
<dbReference type="Gene3D" id="1.10.3720.10">
    <property type="entry name" value="MetI-like"/>
    <property type="match status" value="1"/>
</dbReference>
<dbReference type="PANTHER" id="PTHR30043:SF1">
    <property type="entry name" value="ABC TRANSPORT SYSTEM PERMEASE PROTEIN P69"/>
    <property type="match status" value="1"/>
</dbReference>
<gene>
    <name evidence="9" type="ORF">ARHIZOSPH14_05640</name>
</gene>
<organism evidence="9 10">
    <name type="scientific">Agromyces rhizosphaerae</name>
    <dbReference type="NCBI Taxonomy" id="88374"/>
    <lineage>
        <taxon>Bacteria</taxon>
        <taxon>Bacillati</taxon>
        <taxon>Actinomycetota</taxon>
        <taxon>Actinomycetes</taxon>
        <taxon>Micrococcales</taxon>
        <taxon>Microbacteriaceae</taxon>
        <taxon>Agromyces</taxon>
    </lineage>
</organism>
<sequence>MTAATRPTTTMKRPTPPSKWPHTIGLLVSLAVVILAVWLVDANWIRLADLPASIGNYVVLMGEGLTHNPLEVPWSEYWVLATQRMLESIQMAWIGTLIGAVLSLPLGFLAARTVSPAGVVFVTRQFLNAVRALPEIILAIVLIMPIFGLGPLTGALALGIGSIGTLGKLTAEAIESIDPGPVEAALAAGARPVQRMRWAILPQALPEIVAFWLYRFEINIRASAVLGVIGAGGIGSLLSQLFNRREWEQIGITLVVIILVTIAVDSISGAVRARIISGGGRKLAARERRDEASAIV</sequence>
<evidence type="ECO:0000256" key="5">
    <source>
        <dbReference type="ARBA" id="ARBA00022989"/>
    </source>
</evidence>
<evidence type="ECO:0000256" key="6">
    <source>
        <dbReference type="ARBA" id="ARBA00023136"/>
    </source>
</evidence>
<feature type="transmembrane region" description="Helical" evidence="7">
    <location>
        <begin position="250"/>
        <end position="271"/>
    </location>
</feature>
<evidence type="ECO:0000256" key="7">
    <source>
        <dbReference type="RuleBase" id="RU363032"/>
    </source>
</evidence>
<keyword evidence="10" id="KW-1185">Reference proteome</keyword>
<evidence type="ECO:0000313" key="9">
    <source>
        <dbReference type="EMBL" id="GLI26322.1"/>
    </source>
</evidence>
<evidence type="ECO:0000313" key="10">
    <source>
        <dbReference type="Proteomes" id="UP001144396"/>
    </source>
</evidence>
<keyword evidence="3" id="KW-1003">Cell membrane</keyword>
<dbReference type="Pfam" id="PF00528">
    <property type="entry name" value="BPD_transp_1"/>
    <property type="match status" value="1"/>
</dbReference>
<keyword evidence="2 7" id="KW-0813">Transport</keyword>
<evidence type="ECO:0000256" key="2">
    <source>
        <dbReference type="ARBA" id="ARBA00022448"/>
    </source>
</evidence>